<reference evidence="2" key="2">
    <citation type="submission" date="2025-09" db="UniProtKB">
        <authorList>
            <consortium name="Ensembl"/>
        </authorList>
    </citation>
    <scope>IDENTIFICATION</scope>
</reference>
<feature type="compositionally biased region" description="Pro residues" evidence="1">
    <location>
        <begin position="29"/>
        <end position="38"/>
    </location>
</feature>
<accession>A0A8C2MLN0</accession>
<feature type="region of interest" description="Disordered" evidence="1">
    <location>
        <begin position="1"/>
        <end position="38"/>
    </location>
</feature>
<name>A0A8C2MLN0_CRIGR</name>
<dbReference type="AlphaFoldDB" id="A0A8C2MLN0"/>
<feature type="compositionally biased region" description="Pro residues" evidence="1">
    <location>
        <begin position="1"/>
        <end position="12"/>
    </location>
</feature>
<evidence type="ECO:0000313" key="3">
    <source>
        <dbReference type="Proteomes" id="UP000694386"/>
    </source>
</evidence>
<organism evidence="2 3">
    <name type="scientific">Cricetulus griseus</name>
    <name type="common">Chinese hamster</name>
    <name type="synonym">Cricetulus barabensis griseus</name>
    <dbReference type="NCBI Taxonomy" id="10029"/>
    <lineage>
        <taxon>Eukaryota</taxon>
        <taxon>Metazoa</taxon>
        <taxon>Chordata</taxon>
        <taxon>Craniata</taxon>
        <taxon>Vertebrata</taxon>
        <taxon>Euteleostomi</taxon>
        <taxon>Mammalia</taxon>
        <taxon>Eutheria</taxon>
        <taxon>Euarchontoglires</taxon>
        <taxon>Glires</taxon>
        <taxon>Rodentia</taxon>
        <taxon>Myomorpha</taxon>
        <taxon>Muroidea</taxon>
        <taxon>Cricetidae</taxon>
        <taxon>Cricetinae</taxon>
        <taxon>Cricetulus</taxon>
    </lineage>
</organism>
<dbReference type="Ensembl" id="ENSCGRT00001023922.1">
    <property type="protein sequence ID" value="ENSCGRP00001019678.1"/>
    <property type="gene ID" value="ENSCGRG00001019048.1"/>
</dbReference>
<gene>
    <name evidence="2" type="primary">Trip6</name>
</gene>
<reference evidence="2" key="1">
    <citation type="submission" date="2025-08" db="UniProtKB">
        <authorList>
            <consortium name="Ensembl"/>
        </authorList>
    </citation>
    <scope>IDENTIFICATION</scope>
</reference>
<protein>
    <submittedName>
        <fullName evidence="2">Thyroid hormone receptor interactor 6</fullName>
    </submittedName>
</protein>
<evidence type="ECO:0000313" key="2">
    <source>
        <dbReference type="Ensembl" id="ENSCGRP00001019678.1"/>
    </source>
</evidence>
<sequence length="38" mass="3944">MSGPTWLPPKQPEPSRVPQGRALPRGALGPPPAHGASF</sequence>
<evidence type="ECO:0000256" key="1">
    <source>
        <dbReference type="SAM" id="MobiDB-lite"/>
    </source>
</evidence>
<proteinExistence type="predicted"/>
<dbReference type="Proteomes" id="UP000694386">
    <property type="component" value="Unplaced"/>
</dbReference>